<dbReference type="AlphaFoldDB" id="A0A8X6P0B1"/>
<protein>
    <submittedName>
        <fullName evidence="2">Uncharacterized protein</fullName>
    </submittedName>
</protein>
<comment type="caution">
    <text evidence="2">The sequence shown here is derived from an EMBL/GenBank/DDBJ whole genome shotgun (WGS) entry which is preliminary data.</text>
</comment>
<reference evidence="2" key="1">
    <citation type="submission" date="2020-08" db="EMBL/GenBank/DDBJ databases">
        <title>Multicomponent nature underlies the extraordinary mechanical properties of spider dragline silk.</title>
        <authorList>
            <person name="Kono N."/>
            <person name="Nakamura H."/>
            <person name="Mori M."/>
            <person name="Yoshida Y."/>
            <person name="Ohtoshi R."/>
            <person name="Malay A.D."/>
            <person name="Moran D.A.P."/>
            <person name="Tomita M."/>
            <person name="Numata K."/>
            <person name="Arakawa K."/>
        </authorList>
    </citation>
    <scope>NUCLEOTIDE SEQUENCE</scope>
</reference>
<evidence type="ECO:0000313" key="2">
    <source>
        <dbReference type="EMBL" id="GFT43981.1"/>
    </source>
</evidence>
<dbReference type="OrthoDB" id="10384455at2759"/>
<dbReference type="Proteomes" id="UP000887013">
    <property type="component" value="Unassembled WGS sequence"/>
</dbReference>
<sequence length="170" mass="19616">MLTAFKSVLLTTVNDNHPKCHRPLRKKRKKNHRNKESGWGEIIPPLTVSETDTSIQNIIPHVEFLKGHLLHHGHPILKTVKKSVKAPITQRSGVNSKSLVAENWILFSSVPPRRDENKPCNLSRELLQRWQFEDRSLEVNWLHADFGLWTFLQVAARYGRLVESGSNYLI</sequence>
<evidence type="ECO:0000313" key="3">
    <source>
        <dbReference type="Proteomes" id="UP000887013"/>
    </source>
</evidence>
<keyword evidence="3" id="KW-1185">Reference proteome</keyword>
<organism evidence="2 3">
    <name type="scientific">Nephila pilipes</name>
    <name type="common">Giant wood spider</name>
    <name type="synonym">Nephila maculata</name>
    <dbReference type="NCBI Taxonomy" id="299642"/>
    <lineage>
        <taxon>Eukaryota</taxon>
        <taxon>Metazoa</taxon>
        <taxon>Ecdysozoa</taxon>
        <taxon>Arthropoda</taxon>
        <taxon>Chelicerata</taxon>
        <taxon>Arachnida</taxon>
        <taxon>Araneae</taxon>
        <taxon>Araneomorphae</taxon>
        <taxon>Entelegynae</taxon>
        <taxon>Araneoidea</taxon>
        <taxon>Nephilidae</taxon>
        <taxon>Nephila</taxon>
    </lineage>
</organism>
<name>A0A8X6P0B1_NEPPI</name>
<gene>
    <name evidence="2" type="ORF">NPIL_373691</name>
</gene>
<feature type="compositionally biased region" description="Basic residues" evidence="1">
    <location>
        <begin position="20"/>
        <end position="33"/>
    </location>
</feature>
<feature type="region of interest" description="Disordered" evidence="1">
    <location>
        <begin position="20"/>
        <end position="39"/>
    </location>
</feature>
<accession>A0A8X6P0B1</accession>
<evidence type="ECO:0000256" key="1">
    <source>
        <dbReference type="SAM" id="MobiDB-lite"/>
    </source>
</evidence>
<proteinExistence type="predicted"/>
<dbReference type="EMBL" id="BMAW01064220">
    <property type="protein sequence ID" value="GFT43981.1"/>
    <property type="molecule type" value="Genomic_DNA"/>
</dbReference>